<dbReference type="PANTHER" id="PTHR10404:SF75">
    <property type="entry name" value="GLUTAMATE CARBOXYPEPTIDASE AMP1-RELATED"/>
    <property type="match status" value="1"/>
</dbReference>
<evidence type="ECO:0000313" key="2">
    <source>
        <dbReference type="Proteomes" id="UP001372338"/>
    </source>
</evidence>
<organism evidence="1 2">
    <name type="scientific">Crotalaria pallida</name>
    <name type="common">Smooth rattlebox</name>
    <name type="synonym">Crotalaria striata</name>
    <dbReference type="NCBI Taxonomy" id="3830"/>
    <lineage>
        <taxon>Eukaryota</taxon>
        <taxon>Viridiplantae</taxon>
        <taxon>Streptophyta</taxon>
        <taxon>Embryophyta</taxon>
        <taxon>Tracheophyta</taxon>
        <taxon>Spermatophyta</taxon>
        <taxon>Magnoliopsida</taxon>
        <taxon>eudicotyledons</taxon>
        <taxon>Gunneridae</taxon>
        <taxon>Pentapetalae</taxon>
        <taxon>rosids</taxon>
        <taxon>fabids</taxon>
        <taxon>Fabales</taxon>
        <taxon>Fabaceae</taxon>
        <taxon>Papilionoideae</taxon>
        <taxon>50 kb inversion clade</taxon>
        <taxon>genistoids sensu lato</taxon>
        <taxon>core genistoids</taxon>
        <taxon>Crotalarieae</taxon>
        <taxon>Crotalaria</taxon>
    </lineage>
</organism>
<dbReference type="PANTHER" id="PTHR10404">
    <property type="entry name" value="N-ACETYLATED-ALPHA-LINKED ACIDIC DIPEPTIDASE"/>
    <property type="match status" value="1"/>
</dbReference>
<comment type="caution">
    <text evidence="1">The sequence shown here is derived from an EMBL/GenBank/DDBJ whole genome shotgun (WGS) entry which is preliminary data.</text>
</comment>
<dbReference type="Gene3D" id="3.40.630.10">
    <property type="entry name" value="Zn peptidases"/>
    <property type="match status" value="1"/>
</dbReference>
<evidence type="ECO:0000313" key="1">
    <source>
        <dbReference type="EMBL" id="KAK7255742.1"/>
    </source>
</evidence>
<protein>
    <submittedName>
        <fullName evidence="1">Uncharacterized protein</fullName>
    </submittedName>
</protein>
<sequence length="130" mass="14605">MLILIPIPNSSLWFIDGLRFNKSASSCFLLHFVIAENLLGVPYWEQIVKELPLIGTTEWVEQNLINLGSKVEAYLKVDCTIQGHGLFVGSTPQLDSLVLEVVKKIQRLSRVYSDFAPFVEHAEVSFIASI</sequence>
<dbReference type="GO" id="GO:0004180">
    <property type="term" value="F:carboxypeptidase activity"/>
    <property type="evidence" value="ECO:0007669"/>
    <property type="project" value="TreeGrafter"/>
</dbReference>
<accession>A0AAN9HVN5</accession>
<dbReference type="SUPFAM" id="SSF53187">
    <property type="entry name" value="Zn-dependent exopeptidases"/>
    <property type="match status" value="1"/>
</dbReference>
<dbReference type="Proteomes" id="UP001372338">
    <property type="component" value="Unassembled WGS sequence"/>
</dbReference>
<dbReference type="InterPro" id="IPR039373">
    <property type="entry name" value="Peptidase_M28B"/>
</dbReference>
<reference evidence="1 2" key="1">
    <citation type="submission" date="2024-01" db="EMBL/GenBank/DDBJ databases">
        <title>The genomes of 5 underutilized Papilionoideae crops provide insights into root nodulation and disease resistanc.</title>
        <authorList>
            <person name="Yuan L."/>
        </authorList>
    </citation>
    <scope>NUCLEOTIDE SEQUENCE [LARGE SCALE GENOMIC DNA]</scope>
    <source>
        <strain evidence="1">ZHUSHIDOU_FW_LH</strain>
        <tissue evidence="1">Leaf</tissue>
    </source>
</reference>
<name>A0AAN9HVN5_CROPI</name>
<keyword evidence="2" id="KW-1185">Reference proteome</keyword>
<proteinExistence type="predicted"/>
<dbReference type="AlphaFoldDB" id="A0AAN9HVN5"/>
<dbReference type="EMBL" id="JAYWIO010000006">
    <property type="protein sequence ID" value="KAK7255742.1"/>
    <property type="molecule type" value="Genomic_DNA"/>
</dbReference>
<gene>
    <name evidence="1" type="ORF">RIF29_29161</name>
</gene>